<evidence type="ECO:0000313" key="10">
    <source>
        <dbReference type="EMBL" id="GAA2031743.1"/>
    </source>
</evidence>
<evidence type="ECO:0000256" key="1">
    <source>
        <dbReference type="ARBA" id="ARBA00004651"/>
    </source>
</evidence>
<dbReference type="CDD" id="cd06261">
    <property type="entry name" value="TM_PBP2"/>
    <property type="match status" value="1"/>
</dbReference>
<accession>A0ABN2U9P5</accession>
<evidence type="ECO:0000256" key="6">
    <source>
        <dbReference type="ARBA" id="ARBA00023136"/>
    </source>
</evidence>
<keyword evidence="6 7" id="KW-0472">Membrane</keyword>
<dbReference type="PANTHER" id="PTHR30193:SF37">
    <property type="entry name" value="INNER MEMBRANE ABC TRANSPORTER PERMEASE PROTEIN YCJO"/>
    <property type="match status" value="1"/>
</dbReference>
<feature type="transmembrane region" description="Helical" evidence="7">
    <location>
        <begin position="311"/>
        <end position="335"/>
    </location>
</feature>
<dbReference type="InterPro" id="IPR035906">
    <property type="entry name" value="MetI-like_sf"/>
</dbReference>
<feature type="transmembrane region" description="Helical" evidence="7">
    <location>
        <begin position="208"/>
        <end position="229"/>
    </location>
</feature>
<feature type="transmembrane region" description="Helical" evidence="7">
    <location>
        <begin position="57"/>
        <end position="81"/>
    </location>
</feature>
<reference evidence="10 11" key="1">
    <citation type="journal article" date="2019" name="Int. J. Syst. Evol. Microbiol.">
        <title>The Global Catalogue of Microorganisms (GCM) 10K type strain sequencing project: providing services to taxonomists for standard genome sequencing and annotation.</title>
        <authorList>
            <consortium name="The Broad Institute Genomics Platform"/>
            <consortium name="The Broad Institute Genome Sequencing Center for Infectious Disease"/>
            <person name="Wu L."/>
            <person name="Ma J."/>
        </authorList>
    </citation>
    <scope>NUCLEOTIDE SEQUENCE [LARGE SCALE GENOMIC DNA]</scope>
    <source>
        <strain evidence="10 11">JCM 16014</strain>
    </source>
</reference>
<organism evidence="10 11">
    <name type="scientific">Catenulispora yoronensis</name>
    <dbReference type="NCBI Taxonomy" id="450799"/>
    <lineage>
        <taxon>Bacteria</taxon>
        <taxon>Bacillati</taxon>
        <taxon>Actinomycetota</taxon>
        <taxon>Actinomycetes</taxon>
        <taxon>Catenulisporales</taxon>
        <taxon>Catenulisporaceae</taxon>
        <taxon>Catenulispora</taxon>
    </lineage>
</organism>
<feature type="domain" description="ABC transmembrane type-1" evidence="9">
    <location>
        <begin position="119"/>
        <end position="332"/>
    </location>
</feature>
<dbReference type="RefSeq" id="WP_344666632.1">
    <property type="nucleotide sequence ID" value="NZ_BAAAQN010000018.1"/>
</dbReference>
<keyword evidence="2 7" id="KW-0813">Transport</keyword>
<dbReference type="SUPFAM" id="SSF160964">
    <property type="entry name" value="MalF N-terminal region-like"/>
    <property type="match status" value="1"/>
</dbReference>
<evidence type="ECO:0000313" key="11">
    <source>
        <dbReference type="Proteomes" id="UP001500751"/>
    </source>
</evidence>
<evidence type="ECO:0000256" key="5">
    <source>
        <dbReference type="ARBA" id="ARBA00022989"/>
    </source>
</evidence>
<evidence type="ECO:0000256" key="7">
    <source>
        <dbReference type="RuleBase" id="RU363032"/>
    </source>
</evidence>
<evidence type="ECO:0000256" key="4">
    <source>
        <dbReference type="ARBA" id="ARBA00022692"/>
    </source>
</evidence>
<feature type="transmembrane region" description="Helical" evidence="7">
    <location>
        <begin position="258"/>
        <end position="276"/>
    </location>
</feature>
<name>A0ABN2U9P5_9ACTN</name>
<comment type="similarity">
    <text evidence="7">Belongs to the binding-protein-dependent transport system permease family.</text>
</comment>
<evidence type="ECO:0000259" key="9">
    <source>
        <dbReference type="PROSITE" id="PS50928"/>
    </source>
</evidence>
<dbReference type="Proteomes" id="UP001500751">
    <property type="component" value="Unassembled WGS sequence"/>
</dbReference>
<proteinExistence type="inferred from homology"/>
<comment type="caution">
    <text evidence="10">The sequence shown here is derived from an EMBL/GenBank/DDBJ whole genome shotgun (WGS) entry which is preliminary data.</text>
</comment>
<dbReference type="Gene3D" id="1.10.3720.10">
    <property type="entry name" value="MetI-like"/>
    <property type="match status" value="1"/>
</dbReference>
<evidence type="ECO:0000256" key="8">
    <source>
        <dbReference type="SAM" id="MobiDB-lite"/>
    </source>
</evidence>
<feature type="transmembrane region" description="Helical" evidence="7">
    <location>
        <begin position="123"/>
        <end position="145"/>
    </location>
</feature>
<sequence>MTRAAVPEQRSGTAAFRIRGAGGSGTGRGGVSERRDRRDRQSRRAAWTARADRAAPYLFVSPAFLLLFAFGVLPIGLAAVVSLTDLNVAGLGDLSQVRFVGLDNFTSLLAPDSDFWPALGNTALFIVMGVPVVVATSLAVAIGLDRSRSRLFRALRAFYFVPAVTGIVAVSLVFANLYNSQFGLINHLLDSVGLPTVPWLADPTWAKVSVALVAVWRALGLNVIILLAAQQDIPREYYEAAALDGAGRTRQAFSITIPLLRFALFFVTVTTLINWMQFFDEPFVLTGGGPVGATTSASLYIYKEGFELDRFGFASAASLVLFVLIFAVTAFQLWLARRSGERR</sequence>
<feature type="region of interest" description="Disordered" evidence="8">
    <location>
        <begin position="18"/>
        <end position="43"/>
    </location>
</feature>
<keyword evidence="11" id="KW-1185">Reference proteome</keyword>
<dbReference type="Pfam" id="PF00528">
    <property type="entry name" value="BPD_transp_1"/>
    <property type="match status" value="1"/>
</dbReference>
<keyword evidence="3" id="KW-1003">Cell membrane</keyword>
<dbReference type="PROSITE" id="PS50928">
    <property type="entry name" value="ABC_TM1"/>
    <property type="match status" value="1"/>
</dbReference>
<keyword evidence="5 7" id="KW-1133">Transmembrane helix</keyword>
<dbReference type="SUPFAM" id="SSF161098">
    <property type="entry name" value="MetI-like"/>
    <property type="match status" value="1"/>
</dbReference>
<comment type="subcellular location">
    <subcellularLocation>
        <location evidence="1 7">Cell membrane</location>
        <topology evidence="1 7">Multi-pass membrane protein</topology>
    </subcellularLocation>
</comment>
<dbReference type="PANTHER" id="PTHR30193">
    <property type="entry name" value="ABC TRANSPORTER PERMEASE PROTEIN"/>
    <property type="match status" value="1"/>
</dbReference>
<dbReference type="InterPro" id="IPR000515">
    <property type="entry name" value="MetI-like"/>
</dbReference>
<feature type="compositionally biased region" description="Gly residues" evidence="8">
    <location>
        <begin position="20"/>
        <end position="30"/>
    </location>
</feature>
<protein>
    <submittedName>
        <fullName evidence="10">Sugar ABC transporter permease</fullName>
    </submittedName>
</protein>
<dbReference type="InterPro" id="IPR051393">
    <property type="entry name" value="ABC_transporter_permease"/>
</dbReference>
<keyword evidence="4 7" id="KW-0812">Transmembrane</keyword>
<evidence type="ECO:0000256" key="2">
    <source>
        <dbReference type="ARBA" id="ARBA00022448"/>
    </source>
</evidence>
<gene>
    <name evidence="10" type="ORF">GCM10009839_34660</name>
</gene>
<feature type="transmembrane region" description="Helical" evidence="7">
    <location>
        <begin position="157"/>
        <end position="178"/>
    </location>
</feature>
<dbReference type="EMBL" id="BAAAQN010000018">
    <property type="protein sequence ID" value="GAA2031743.1"/>
    <property type="molecule type" value="Genomic_DNA"/>
</dbReference>
<evidence type="ECO:0000256" key="3">
    <source>
        <dbReference type="ARBA" id="ARBA00022475"/>
    </source>
</evidence>